<dbReference type="PROSITE" id="PS51758">
    <property type="entry name" value="LETM1_RBD"/>
    <property type="match status" value="1"/>
</dbReference>
<evidence type="ECO:0000256" key="15">
    <source>
        <dbReference type="ARBA" id="ARBA00023128"/>
    </source>
</evidence>
<evidence type="ECO:0000256" key="1">
    <source>
        <dbReference type="ARBA" id="ARBA00004434"/>
    </source>
</evidence>
<name>A0A8S1C3V0_9INSE</name>
<dbReference type="PROSITE" id="PS50222">
    <property type="entry name" value="EF_HAND_2"/>
    <property type="match status" value="1"/>
</dbReference>
<evidence type="ECO:0000256" key="18">
    <source>
        <dbReference type="PROSITE-ProRule" id="PRU01094"/>
    </source>
</evidence>
<dbReference type="InterPro" id="IPR059005">
    <property type="entry name" value="LETM1_C"/>
</dbReference>
<dbReference type="AlphaFoldDB" id="A0A8S1C3V0"/>
<reference evidence="24 25" key="1">
    <citation type="submission" date="2020-04" db="EMBL/GenBank/DDBJ databases">
        <authorList>
            <person name="Alioto T."/>
            <person name="Alioto T."/>
            <person name="Gomez Garrido J."/>
        </authorList>
    </citation>
    <scope>NUCLEOTIDE SEQUENCE [LARGE SCALE GENOMIC DNA]</scope>
</reference>
<keyword evidence="5" id="KW-0050">Antiport</keyword>
<dbReference type="EMBL" id="CADEPI010000009">
    <property type="protein sequence ID" value="CAB3362761.1"/>
    <property type="molecule type" value="Genomic_DNA"/>
</dbReference>
<evidence type="ECO:0000256" key="11">
    <source>
        <dbReference type="ARBA" id="ARBA00022946"/>
    </source>
</evidence>
<keyword evidence="25" id="KW-1185">Reference proteome</keyword>
<evidence type="ECO:0000256" key="13">
    <source>
        <dbReference type="ARBA" id="ARBA00023054"/>
    </source>
</evidence>
<evidence type="ECO:0000256" key="21">
    <source>
        <dbReference type="SAM" id="Phobius"/>
    </source>
</evidence>
<evidence type="ECO:0000256" key="5">
    <source>
        <dbReference type="ARBA" id="ARBA00022449"/>
    </source>
</evidence>
<keyword evidence="11" id="KW-0809">Transit peptide</keyword>
<dbReference type="PANTHER" id="PTHR14009:SF1">
    <property type="entry name" value="MITOCHONDRIAL PROTON_CALCIUM EXCHANGER PROTEIN"/>
    <property type="match status" value="1"/>
</dbReference>
<dbReference type="InterPro" id="IPR002048">
    <property type="entry name" value="EF_hand_dom"/>
</dbReference>
<dbReference type="GO" id="GO:0030003">
    <property type="term" value="P:intracellular monoatomic cation homeostasis"/>
    <property type="evidence" value="ECO:0007669"/>
    <property type="project" value="TreeGrafter"/>
</dbReference>
<keyword evidence="15 18" id="KW-0496">Mitochondrion</keyword>
<evidence type="ECO:0000256" key="17">
    <source>
        <dbReference type="ARBA" id="ARBA00031360"/>
    </source>
</evidence>
<keyword evidence="12 21" id="KW-1133">Transmembrane helix</keyword>
<evidence type="ECO:0000256" key="16">
    <source>
        <dbReference type="ARBA" id="ARBA00023136"/>
    </source>
</evidence>
<feature type="region of interest" description="Disordered" evidence="20">
    <location>
        <begin position="707"/>
        <end position="736"/>
    </location>
</feature>
<evidence type="ECO:0000256" key="8">
    <source>
        <dbReference type="ARBA" id="ARBA00022723"/>
    </source>
</evidence>
<dbReference type="GO" id="GO:0015297">
    <property type="term" value="F:antiporter activity"/>
    <property type="evidence" value="ECO:0007669"/>
    <property type="project" value="UniProtKB-KW"/>
</dbReference>
<evidence type="ECO:0000256" key="3">
    <source>
        <dbReference type="ARBA" id="ARBA00020557"/>
    </source>
</evidence>
<dbReference type="Proteomes" id="UP000494165">
    <property type="component" value="Unassembled WGS sequence"/>
</dbReference>
<evidence type="ECO:0000313" key="24">
    <source>
        <dbReference type="EMBL" id="CAB3362761.1"/>
    </source>
</evidence>
<comment type="similarity">
    <text evidence="2">Belongs to the LETM1 family.</text>
</comment>
<dbReference type="Gene3D" id="1.10.238.10">
    <property type="entry name" value="EF-hand"/>
    <property type="match status" value="1"/>
</dbReference>
<proteinExistence type="inferred from homology"/>
<keyword evidence="10" id="KW-0106">Calcium</keyword>
<feature type="coiled-coil region" evidence="19">
    <location>
        <begin position="519"/>
        <end position="597"/>
    </location>
</feature>
<keyword evidence="8" id="KW-0479">Metal-binding</keyword>
<evidence type="ECO:0000256" key="4">
    <source>
        <dbReference type="ARBA" id="ARBA00022448"/>
    </source>
</evidence>
<evidence type="ECO:0000259" key="23">
    <source>
        <dbReference type="PROSITE" id="PS51758"/>
    </source>
</evidence>
<keyword evidence="9" id="KW-0999">Mitochondrion inner membrane</keyword>
<dbReference type="Pfam" id="PF26561">
    <property type="entry name" value="LETM1_C"/>
    <property type="match status" value="1"/>
</dbReference>
<dbReference type="PANTHER" id="PTHR14009">
    <property type="entry name" value="LEUCINE ZIPPER-EF-HAND CONTAINING TRANSMEMBRANE PROTEIN"/>
    <property type="match status" value="1"/>
</dbReference>
<dbReference type="InterPro" id="IPR011992">
    <property type="entry name" value="EF-hand-dom_pair"/>
</dbReference>
<keyword evidence="13 19" id="KW-0175">Coiled coil</keyword>
<evidence type="ECO:0000256" key="19">
    <source>
        <dbReference type="SAM" id="Coils"/>
    </source>
</evidence>
<comment type="subcellular location">
    <subcellularLocation>
        <location evidence="1">Mitochondrion inner membrane</location>
        <topology evidence="1">Single-pass membrane protein</topology>
    </subcellularLocation>
</comment>
<dbReference type="InterPro" id="IPR033122">
    <property type="entry name" value="LETM1-like_RBD"/>
</dbReference>
<evidence type="ECO:0000256" key="14">
    <source>
        <dbReference type="ARBA" id="ARBA00023065"/>
    </source>
</evidence>
<keyword evidence="7 21" id="KW-0812">Transmembrane</keyword>
<evidence type="ECO:0000256" key="6">
    <source>
        <dbReference type="ARBA" id="ARBA00022568"/>
    </source>
</evidence>
<comment type="caution">
    <text evidence="24">The sequence shown here is derived from an EMBL/GenBank/DDBJ whole genome shotgun (WGS) entry which is preliminary data.</text>
</comment>
<organism evidence="24 25">
    <name type="scientific">Cloeon dipterum</name>
    <dbReference type="NCBI Taxonomy" id="197152"/>
    <lineage>
        <taxon>Eukaryota</taxon>
        <taxon>Metazoa</taxon>
        <taxon>Ecdysozoa</taxon>
        <taxon>Arthropoda</taxon>
        <taxon>Hexapoda</taxon>
        <taxon>Insecta</taxon>
        <taxon>Pterygota</taxon>
        <taxon>Palaeoptera</taxon>
        <taxon>Ephemeroptera</taxon>
        <taxon>Pisciforma</taxon>
        <taxon>Baetidae</taxon>
        <taxon>Cloeon</taxon>
    </lineage>
</organism>
<protein>
    <recommendedName>
        <fullName evidence="3">Mitochondrial proton/calcium exchanger protein</fullName>
    </recommendedName>
    <alternativeName>
        <fullName evidence="17">Leucine zipper-EF-hand-containing transmembrane protein 1</fullName>
    </alternativeName>
</protein>
<feature type="domain" description="EF-hand" evidence="22">
    <location>
        <begin position="633"/>
        <end position="668"/>
    </location>
</feature>
<dbReference type="InterPro" id="IPR044202">
    <property type="entry name" value="LETM1/MDM38-like"/>
</dbReference>
<sequence length="736" mass="83843">MLLALATQKNLITKTSFAVQRQVSLRRWRPTSYYSHWLSPPQTSMLLHSEELRCSCNRAFSPSYIGVPVYSYGDPFLKRAIHTSSILWEKEPLKPSSKVEASVQTLKKALNEEKNVPSVSQSLSPAVPKKSMWQKVKDELIHYYHGFRLLFIDINVSRKLVMRVLNGKSLTRREHRQLVRTVSDLFRLVPFSVFIIVPFMELLLPLAIKLFPGMLPSTFQSATDKEDKMKQALKVKLEMAKFLQQTLDNMSLKAKGHHSDAAKELVEFFNKVRSTGETANTEEILRFSKLFEDEITLDSLSRAQLAALCRVLEINPLGTNNFLRFQLRMKLRSLAADDKVIMREGVETLTVPELQQACRVRGMRAYGMAESRLRAQLNQWLDLSLNEKVPPSLLLLSRALLLPETVTTSEQIKASISVLAESAVTQAKAAIGEREGKVDNKTKIELIKEEERKIQEERIERRQEEKAEKEAKLDAPVPAAQETVLEVAQFKTAEPLVSEKQKELSSKDFEFIEDALDTLGKGKKKLLVEKEELQDLKEEMEDYKEDLQDLHEVISTVDKKKVTVKESKGAQALYKRVNRMINKVDGLLSELEKTKKRDIEETLSDTTDQKEAMVTISELMSAIHQIQKVPDAQKMESISQVLSKIDDDRDGTVRVDDVMKVIELIGKENVKLSAKQVDEIIDLLDKEEVIEIEHQIDMKLEHKVDTDKETAVESLPKEGQQVPIIPKPAPDSRPKV</sequence>
<evidence type="ECO:0000256" key="12">
    <source>
        <dbReference type="ARBA" id="ARBA00022989"/>
    </source>
</evidence>
<evidence type="ECO:0000256" key="2">
    <source>
        <dbReference type="ARBA" id="ARBA00009584"/>
    </source>
</evidence>
<feature type="transmembrane region" description="Helical" evidence="21">
    <location>
        <begin position="185"/>
        <end position="208"/>
    </location>
</feature>
<dbReference type="Pfam" id="PF07766">
    <property type="entry name" value="LETM1_RBD"/>
    <property type="match status" value="1"/>
</dbReference>
<evidence type="ECO:0000256" key="7">
    <source>
        <dbReference type="ARBA" id="ARBA00022692"/>
    </source>
</evidence>
<keyword evidence="14" id="KW-0406">Ion transport</keyword>
<dbReference type="OrthoDB" id="624114at2759"/>
<keyword evidence="16 21" id="KW-0472">Membrane</keyword>
<feature type="domain" description="Letm1 RBD" evidence="23">
    <location>
        <begin position="231"/>
        <end position="450"/>
    </location>
</feature>
<keyword evidence="4" id="KW-0813">Transport</keyword>
<gene>
    <name evidence="24" type="ORF">CLODIP_2_CD14378</name>
</gene>
<evidence type="ECO:0000313" key="25">
    <source>
        <dbReference type="Proteomes" id="UP000494165"/>
    </source>
</evidence>
<dbReference type="GO" id="GO:0005743">
    <property type="term" value="C:mitochondrial inner membrane"/>
    <property type="evidence" value="ECO:0007669"/>
    <property type="project" value="UniProtKB-SubCell"/>
</dbReference>
<dbReference type="GO" id="GO:0043022">
    <property type="term" value="F:ribosome binding"/>
    <property type="evidence" value="ECO:0007669"/>
    <property type="project" value="InterPro"/>
</dbReference>
<accession>A0A8S1C3V0</accession>
<evidence type="ECO:0000256" key="20">
    <source>
        <dbReference type="SAM" id="MobiDB-lite"/>
    </source>
</evidence>
<keyword evidence="6" id="KW-0109">Calcium transport</keyword>
<dbReference type="GO" id="GO:0005509">
    <property type="term" value="F:calcium ion binding"/>
    <property type="evidence" value="ECO:0007669"/>
    <property type="project" value="InterPro"/>
</dbReference>
<evidence type="ECO:0000256" key="9">
    <source>
        <dbReference type="ARBA" id="ARBA00022792"/>
    </source>
</evidence>
<dbReference type="SUPFAM" id="SSF47473">
    <property type="entry name" value="EF-hand"/>
    <property type="match status" value="1"/>
</dbReference>
<evidence type="ECO:0000256" key="10">
    <source>
        <dbReference type="ARBA" id="ARBA00022837"/>
    </source>
</evidence>
<feature type="coiled-coil region" evidence="19">
    <location>
        <begin position="440"/>
        <end position="474"/>
    </location>
</feature>
<evidence type="ECO:0000259" key="22">
    <source>
        <dbReference type="PROSITE" id="PS50222"/>
    </source>
</evidence>